<sequence length="273" mass="29904">MMRLSVVLLVFFGLSGVLGQDEIKCNSTDCISCVSEFNCVWMVDGTCIEGCGSFPNIDCYYERIFKTSTADNPAEEIITVAEICEAWDYNITDNEACFEETTGEDCLKQAGCDWKMGIIENAEDRNWCALDLHYVPVPPPCVATTCTDCLEDPTCVWMKGDTCETSCDGRPNIDCYDPLTFGAGADAASEICQVYNESMVANEECFTQTTKDTCFGQSGCQWVGEAQGLGHCTLAIEKTDPEAVNDGSSGAWSSTSFSSVSFVVALFLWNLRY</sequence>
<proteinExistence type="predicted"/>
<comment type="caution">
    <text evidence="2">The sequence shown here is derived from an EMBL/GenBank/DDBJ whole genome shotgun (WGS) entry which is preliminary data.</text>
</comment>
<dbReference type="AlphaFoldDB" id="A0A9N8DDD6"/>
<feature type="signal peptide" evidence="1">
    <location>
        <begin position="1"/>
        <end position="19"/>
    </location>
</feature>
<name>A0A9N8DDD6_9STRA</name>
<feature type="chain" id="PRO_5040120999" evidence="1">
    <location>
        <begin position="20"/>
        <end position="273"/>
    </location>
</feature>
<gene>
    <name evidence="2" type="ORF">SEMRO_102_G052170.1</name>
</gene>
<evidence type="ECO:0000313" key="3">
    <source>
        <dbReference type="Proteomes" id="UP001153069"/>
    </source>
</evidence>
<keyword evidence="3" id="KW-1185">Reference proteome</keyword>
<dbReference type="EMBL" id="CAICTM010000101">
    <property type="protein sequence ID" value="CAB9501212.1"/>
    <property type="molecule type" value="Genomic_DNA"/>
</dbReference>
<protein>
    <submittedName>
        <fullName evidence="2">Uncharacterized protein</fullName>
    </submittedName>
</protein>
<evidence type="ECO:0000256" key="1">
    <source>
        <dbReference type="SAM" id="SignalP"/>
    </source>
</evidence>
<reference evidence="2" key="1">
    <citation type="submission" date="2020-06" db="EMBL/GenBank/DDBJ databases">
        <authorList>
            <consortium name="Plant Systems Biology data submission"/>
        </authorList>
    </citation>
    <scope>NUCLEOTIDE SEQUENCE</scope>
    <source>
        <strain evidence="2">D6</strain>
    </source>
</reference>
<keyword evidence="1" id="KW-0732">Signal</keyword>
<organism evidence="2 3">
    <name type="scientific">Seminavis robusta</name>
    <dbReference type="NCBI Taxonomy" id="568900"/>
    <lineage>
        <taxon>Eukaryota</taxon>
        <taxon>Sar</taxon>
        <taxon>Stramenopiles</taxon>
        <taxon>Ochrophyta</taxon>
        <taxon>Bacillariophyta</taxon>
        <taxon>Bacillariophyceae</taxon>
        <taxon>Bacillariophycidae</taxon>
        <taxon>Naviculales</taxon>
        <taxon>Naviculaceae</taxon>
        <taxon>Seminavis</taxon>
    </lineage>
</organism>
<dbReference type="Proteomes" id="UP001153069">
    <property type="component" value="Unassembled WGS sequence"/>
</dbReference>
<accession>A0A9N8DDD6</accession>
<evidence type="ECO:0000313" key="2">
    <source>
        <dbReference type="EMBL" id="CAB9501212.1"/>
    </source>
</evidence>